<protein>
    <submittedName>
        <fullName evidence="3">Uncharacterized protein LOC108568968</fullName>
    </submittedName>
</protein>
<dbReference type="Proteomes" id="UP000695000">
    <property type="component" value="Unplaced"/>
</dbReference>
<dbReference type="PANTHER" id="PTHR21436">
    <property type="entry name" value="COILED-COIL DOMAIN-CONTAINING PROTEIN 142"/>
    <property type="match status" value="1"/>
</dbReference>
<dbReference type="GeneID" id="108568968"/>
<feature type="domain" description="Coiled-coil protein 142 C-terminal" evidence="1">
    <location>
        <begin position="306"/>
        <end position="673"/>
    </location>
</feature>
<proteinExistence type="predicted"/>
<gene>
    <name evidence="3" type="primary">LOC108568968</name>
</gene>
<dbReference type="InterPro" id="IPR055350">
    <property type="entry name" value="CCDC142_C"/>
</dbReference>
<name>A0ABM1NG60_NICVS</name>
<reference evidence="3" key="1">
    <citation type="submission" date="2025-08" db="UniProtKB">
        <authorList>
            <consortium name="RefSeq"/>
        </authorList>
    </citation>
    <scope>IDENTIFICATION</scope>
    <source>
        <tissue evidence="3">Whole Larva</tissue>
    </source>
</reference>
<sequence>MTIVKWLAVENDEQCGIFERCKELKQSSSDICLRIGQLVGELSKSNLMKVRQSTADSEDLINKLNEILSNLDEKPKAYEKCLEDLNLNFPLKLKADMWKQLLGNLVLKICYLLQQMLSDVLHLYIYYGDKILIITFKISNIMNHLLNLDAQFKLSNTMAISSNTCPYLLYPMRKISITKLLQILAQNRAELSAHKLIDCLLETYKLYESHDEESHSDNSSVEIFKALTNHMSPKTEATFEKPKAPVKEGSFLNLDKLIEYEEQNVLELLDVAVTISPNMLGNDSIKKSKLSSKAQEKVLNYYQEILWGEVGNFLEHIILWWGASPLASRPPHSSQHLREWIAQFTPTADVPVFIISTLTSLADGLGVHITSTSWDRNFRLALVASKGCHNAGQLFCEMLQDLISLSNQCEVTNEWIVGAPLEELPLVEQIPVLHRLDHSVHTTRLWAANETKKLANNWDVYDFFMITHCDIVNCLSHLNNVRLVDHTLQIHKGGLQVHVEVCAKMREKLVSEIKANIQKLKDTSKECVDCLASVCTTICLAHLKMIFPKGNYWFKTGNKKPEVQSDYVNKYLDQILMPVLKATEDYLICNMILKLICEALLDHIYLNRIKFSEFGALQLLTDFAGISLWINESQVVSDPIRNRMLKNEVLRKCEGVGRLLLRNPGEKIKMHEKHKKIDHGNNDAQLMPAEMYVPNQEQWLELRANKSSLNFFLNPLCCGETL</sequence>
<dbReference type="RefSeq" id="XP_017785810.1">
    <property type="nucleotide sequence ID" value="XM_017930321.1"/>
</dbReference>
<evidence type="ECO:0000313" key="2">
    <source>
        <dbReference type="Proteomes" id="UP000695000"/>
    </source>
</evidence>
<organism evidence="2 3">
    <name type="scientific">Nicrophorus vespilloides</name>
    <name type="common">Boreal carrion beetle</name>
    <dbReference type="NCBI Taxonomy" id="110193"/>
    <lineage>
        <taxon>Eukaryota</taxon>
        <taxon>Metazoa</taxon>
        <taxon>Ecdysozoa</taxon>
        <taxon>Arthropoda</taxon>
        <taxon>Hexapoda</taxon>
        <taxon>Insecta</taxon>
        <taxon>Pterygota</taxon>
        <taxon>Neoptera</taxon>
        <taxon>Endopterygota</taxon>
        <taxon>Coleoptera</taxon>
        <taxon>Polyphaga</taxon>
        <taxon>Staphyliniformia</taxon>
        <taxon>Silphidae</taxon>
        <taxon>Nicrophorinae</taxon>
        <taxon>Nicrophorus</taxon>
    </lineage>
</organism>
<evidence type="ECO:0000259" key="1">
    <source>
        <dbReference type="Pfam" id="PF14923"/>
    </source>
</evidence>
<evidence type="ECO:0000313" key="3">
    <source>
        <dbReference type="RefSeq" id="XP_017785810.1"/>
    </source>
</evidence>
<accession>A0ABM1NG60</accession>
<dbReference type="InterPro" id="IPR026700">
    <property type="entry name" value="CCDC142"/>
</dbReference>
<dbReference type="PANTHER" id="PTHR21436:SF2">
    <property type="entry name" value="COILED-COIL DOMAIN-CONTAINING PROTEIN 142"/>
    <property type="match status" value="1"/>
</dbReference>
<dbReference type="Pfam" id="PF14923">
    <property type="entry name" value="CCDC142"/>
    <property type="match status" value="1"/>
</dbReference>
<keyword evidence="2" id="KW-1185">Reference proteome</keyword>